<name>A0A0F9MHV9_9ZZZZ</name>
<organism evidence="1">
    <name type="scientific">marine sediment metagenome</name>
    <dbReference type="NCBI Taxonomy" id="412755"/>
    <lineage>
        <taxon>unclassified sequences</taxon>
        <taxon>metagenomes</taxon>
        <taxon>ecological metagenomes</taxon>
    </lineage>
</organism>
<dbReference type="AlphaFoldDB" id="A0A0F9MHV9"/>
<reference evidence="1" key="1">
    <citation type="journal article" date="2015" name="Nature">
        <title>Complex archaea that bridge the gap between prokaryotes and eukaryotes.</title>
        <authorList>
            <person name="Spang A."/>
            <person name="Saw J.H."/>
            <person name="Jorgensen S.L."/>
            <person name="Zaremba-Niedzwiedzka K."/>
            <person name="Martijn J."/>
            <person name="Lind A.E."/>
            <person name="van Eijk R."/>
            <person name="Schleper C."/>
            <person name="Guy L."/>
            <person name="Ettema T.J."/>
        </authorList>
    </citation>
    <scope>NUCLEOTIDE SEQUENCE</scope>
</reference>
<dbReference type="EMBL" id="LAZR01010115">
    <property type="protein sequence ID" value="KKM68742.1"/>
    <property type="molecule type" value="Genomic_DNA"/>
</dbReference>
<gene>
    <name evidence="1" type="ORF">LCGC14_1457840</name>
</gene>
<comment type="caution">
    <text evidence="1">The sequence shown here is derived from an EMBL/GenBank/DDBJ whole genome shotgun (WGS) entry which is preliminary data.</text>
</comment>
<accession>A0A0F9MHV9</accession>
<sequence>MFDFTDTITAAPSKALQELRSFAGENADALACAAALLGASPGVRNALSALDGLANQGRPTARTMRALDELVDLLMLKNVHEPHRIEAACFAALDPAEPVVEEICILADGLVNALGAYRKDAREPLASGVAA</sequence>
<protein>
    <submittedName>
        <fullName evidence="1">Uncharacterized protein</fullName>
    </submittedName>
</protein>
<proteinExistence type="predicted"/>
<evidence type="ECO:0000313" key="1">
    <source>
        <dbReference type="EMBL" id="KKM68742.1"/>
    </source>
</evidence>